<comment type="caution">
    <text evidence="1">The sequence shown here is derived from an EMBL/GenBank/DDBJ whole genome shotgun (WGS) entry which is preliminary data.</text>
</comment>
<name>A0AAV5W5I0_9BILA</name>
<protein>
    <submittedName>
        <fullName evidence="1">Uncharacterized protein</fullName>
    </submittedName>
</protein>
<proteinExistence type="predicted"/>
<evidence type="ECO:0000313" key="1">
    <source>
        <dbReference type="EMBL" id="GMT25930.1"/>
    </source>
</evidence>
<gene>
    <name evidence="1" type="ORF">PFISCL1PPCAC_17227</name>
</gene>
<reference evidence="1" key="1">
    <citation type="submission" date="2023-10" db="EMBL/GenBank/DDBJ databases">
        <title>Genome assembly of Pristionchus species.</title>
        <authorList>
            <person name="Yoshida K."/>
            <person name="Sommer R.J."/>
        </authorList>
    </citation>
    <scope>NUCLEOTIDE SEQUENCE</scope>
    <source>
        <strain evidence="1">RS5133</strain>
    </source>
</reference>
<evidence type="ECO:0000313" key="2">
    <source>
        <dbReference type="Proteomes" id="UP001432322"/>
    </source>
</evidence>
<accession>A0AAV5W5I0</accession>
<dbReference type="AlphaFoldDB" id="A0AAV5W5I0"/>
<keyword evidence="2" id="KW-1185">Reference proteome</keyword>
<sequence length="72" mass="8328">LFVTTLTVFAAGQSENVNWCLDGSEDFRYCPGAAQHNERLADAFLDKFSIFDRQENRIAYHVVEYLRHVFNA</sequence>
<dbReference type="Proteomes" id="UP001432322">
    <property type="component" value="Unassembled WGS sequence"/>
</dbReference>
<organism evidence="1 2">
    <name type="scientific">Pristionchus fissidentatus</name>
    <dbReference type="NCBI Taxonomy" id="1538716"/>
    <lineage>
        <taxon>Eukaryota</taxon>
        <taxon>Metazoa</taxon>
        <taxon>Ecdysozoa</taxon>
        <taxon>Nematoda</taxon>
        <taxon>Chromadorea</taxon>
        <taxon>Rhabditida</taxon>
        <taxon>Rhabditina</taxon>
        <taxon>Diplogasteromorpha</taxon>
        <taxon>Diplogasteroidea</taxon>
        <taxon>Neodiplogasteridae</taxon>
        <taxon>Pristionchus</taxon>
    </lineage>
</organism>
<dbReference type="EMBL" id="BTSY01000004">
    <property type="protein sequence ID" value="GMT25930.1"/>
    <property type="molecule type" value="Genomic_DNA"/>
</dbReference>
<feature type="non-terminal residue" evidence="1">
    <location>
        <position position="1"/>
    </location>
</feature>